<sequence>MIANKIFEIKSSIIKMIQNSVHFEGLPNEDRNDHMSNFLEICDTFMLDLMDNLRGGGG</sequence>
<dbReference type="Proteomes" id="UP001412067">
    <property type="component" value="Unassembled WGS sequence"/>
</dbReference>
<evidence type="ECO:0000313" key="2">
    <source>
        <dbReference type="Proteomes" id="UP001412067"/>
    </source>
</evidence>
<accession>A0ABR2MHH2</accession>
<organism evidence="1 2">
    <name type="scientific">Platanthera guangdongensis</name>
    <dbReference type="NCBI Taxonomy" id="2320717"/>
    <lineage>
        <taxon>Eukaryota</taxon>
        <taxon>Viridiplantae</taxon>
        <taxon>Streptophyta</taxon>
        <taxon>Embryophyta</taxon>
        <taxon>Tracheophyta</taxon>
        <taxon>Spermatophyta</taxon>
        <taxon>Magnoliopsida</taxon>
        <taxon>Liliopsida</taxon>
        <taxon>Asparagales</taxon>
        <taxon>Orchidaceae</taxon>
        <taxon>Orchidoideae</taxon>
        <taxon>Orchideae</taxon>
        <taxon>Orchidinae</taxon>
        <taxon>Platanthera</taxon>
    </lineage>
</organism>
<dbReference type="EMBL" id="JBBWWR010000007">
    <property type="protein sequence ID" value="KAK8963465.1"/>
    <property type="molecule type" value="Genomic_DNA"/>
</dbReference>
<evidence type="ECO:0000313" key="1">
    <source>
        <dbReference type="EMBL" id="KAK8963465.1"/>
    </source>
</evidence>
<keyword evidence="2" id="KW-1185">Reference proteome</keyword>
<gene>
    <name evidence="1" type="ORF">KSP40_PGU006799</name>
</gene>
<comment type="caution">
    <text evidence="1">The sequence shown here is derived from an EMBL/GenBank/DDBJ whole genome shotgun (WGS) entry which is preliminary data.</text>
</comment>
<reference evidence="1 2" key="1">
    <citation type="journal article" date="2022" name="Nat. Plants">
        <title>Genomes of leafy and leafless Platanthera orchids illuminate the evolution of mycoheterotrophy.</title>
        <authorList>
            <person name="Li M.H."/>
            <person name="Liu K.W."/>
            <person name="Li Z."/>
            <person name="Lu H.C."/>
            <person name="Ye Q.L."/>
            <person name="Zhang D."/>
            <person name="Wang J.Y."/>
            <person name="Li Y.F."/>
            <person name="Zhong Z.M."/>
            <person name="Liu X."/>
            <person name="Yu X."/>
            <person name="Liu D.K."/>
            <person name="Tu X.D."/>
            <person name="Liu B."/>
            <person name="Hao Y."/>
            <person name="Liao X.Y."/>
            <person name="Jiang Y.T."/>
            <person name="Sun W.H."/>
            <person name="Chen J."/>
            <person name="Chen Y.Q."/>
            <person name="Ai Y."/>
            <person name="Zhai J.W."/>
            <person name="Wu S.S."/>
            <person name="Zhou Z."/>
            <person name="Hsiao Y.Y."/>
            <person name="Wu W.L."/>
            <person name="Chen Y.Y."/>
            <person name="Lin Y.F."/>
            <person name="Hsu J.L."/>
            <person name="Li C.Y."/>
            <person name="Wang Z.W."/>
            <person name="Zhao X."/>
            <person name="Zhong W.Y."/>
            <person name="Ma X.K."/>
            <person name="Ma L."/>
            <person name="Huang J."/>
            <person name="Chen G.Z."/>
            <person name="Huang M.Z."/>
            <person name="Huang L."/>
            <person name="Peng D.H."/>
            <person name="Luo Y.B."/>
            <person name="Zou S.Q."/>
            <person name="Chen S.P."/>
            <person name="Lan S."/>
            <person name="Tsai W.C."/>
            <person name="Van de Peer Y."/>
            <person name="Liu Z.J."/>
        </authorList>
    </citation>
    <scope>NUCLEOTIDE SEQUENCE [LARGE SCALE GENOMIC DNA]</scope>
    <source>
        <strain evidence="1">Lor288</strain>
    </source>
</reference>
<proteinExistence type="predicted"/>
<protein>
    <submittedName>
        <fullName evidence="1">Uncharacterized protein</fullName>
    </submittedName>
</protein>
<name>A0ABR2MHH2_9ASPA</name>